<dbReference type="EMBL" id="CDMZ01000332">
    <property type="protein sequence ID" value="CEM12000.1"/>
    <property type="molecule type" value="Genomic_DNA"/>
</dbReference>
<reference evidence="1" key="1">
    <citation type="submission" date="2014-11" db="EMBL/GenBank/DDBJ databases">
        <authorList>
            <person name="Otto D Thomas"/>
            <person name="Naeem Raeece"/>
        </authorList>
    </citation>
    <scope>NUCLEOTIDE SEQUENCE</scope>
</reference>
<accession>A0A0G4FFK6</accession>
<dbReference type="AlphaFoldDB" id="A0A0G4FFK6"/>
<sequence length="170" mass="18939">MVPVLPAWQRGRPDPLRGVPLMGPRSLDSWSACVLADLFVYLLRPLATLFALFSSPSISLPSSSMSTSSTSSIGFLMKEATLFSFLLYLYEEIGVVLEQNTFIFLKPLVDLFLDLFTEGMWNGSGSDVYRQKSSYSRLDKDEGSVRNHGVFRRLISTPLSIREGTGMEKA</sequence>
<name>A0A0G4FFK6_9ALVE</name>
<organism evidence="1">
    <name type="scientific">Chromera velia CCMP2878</name>
    <dbReference type="NCBI Taxonomy" id="1169474"/>
    <lineage>
        <taxon>Eukaryota</taxon>
        <taxon>Sar</taxon>
        <taxon>Alveolata</taxon>
        <taxon>Colpodellida</taxon>
        <taxon>Chromeraceae</taxon>
        <taxon>Chromera</taxon>
    </lineage>
</organism>
<dbReference type="VEuPathDB" id="CryptoDB:Cvel_16726"/>
<protein>
    <submittedName>
        <fullName evidence="1">Uncharacterized protein</fullName>
    </submittedName>
</protein>
<evidence type="ECO:0000313" key="1">
    <source>
        <dbReference type="EMBL" id="CEM12000.1"/>
    </source>
</evidence>
<proteinExistence type="predicted"/>
<gene>
    <name evidence="1" type="ORF">Cvel_16726</name>
</gene>